<feature type="compositionally biased region" description="Low complexity" evidence="1">
    <location>
        <begin position="9"/>
        <end position="28"/>
    </location>
</feature>
<keyword evidence="4" id="KW-1185">Reference proteome</keyword>
<name>A0A0B2VGV9_TOXCA</name>
<evidence type="ECO:0000256" key="2">
    <source>
        <dbReference type="SAM" id="Phobius"/>
    </source>
</evidence>
<sequence>MNLQSSPADTSDPSQPTLTSSSLASSPQNVIGSETTILSRKQSLQPTEPAGITTTTIISKSGKTLTESQMESEERNTAANQGKKSSKKKVVFIFIGLGATAALIIAILLIIVFNRKKMFCWDRNDEDIYFDATQFQHRGPLQVKDNEQFKLEANRDSSNEVREEKREGHFTFTTAGNEVFDIGTEVEEVVN</sequence>
<keyword evidence="2" id="KW-0812">Transmembrane</keyword>
<organism evidence="3 4">
    <name type="scientific">Toxocara canis</name>
    <name type="common">Canine roundworm</name>
    <dbReference type="NCBI Taxonomy" id="6265"/>
    <lineage>
        <taxon>Eukaryota</taxon>
        <taxon>Metazoa</taxon>
        <taxon>Ecdysozoa</taxon>
        <taxon>Nematoda</taxon>
        <taxon>Chromadorea</taxon>
        <taxon>Rhabditida</taxon>
        <taxon>Spirurina</taxon>
        <taxon>Ascaridomorpha</taxon>
        <taxon>Ascaridoidea</taxon>
        <taxon>Toxocaridae</taxon>
        <taxon>Toxocara</taxon>
    </lineage>
</organism>
<keyword evidence="2" id="KW-1133">Transmembrane helix</keyword>
<evidence type="ECO:0000313" key="3">
    <source>
        <dbReference type="EMBL" id="KHN80195.1"/>
    </source>
</evidence>
<protein>
    <submittedName>
        <fullName evidence="3">Uncharacterized protein</fullName>
    </submittedName>
</protein>
<feature type="transmembrane region" description="Helical" evidence="2">
    <location>
        <begin position="90"/>
        <end position="113"/>
    </location>
</feature>
<accession>A0A0B2VGV9</accession>
<reference evidence="3 4" key="1">
    <citation type="submission" date="2014-11" db="EMBL/GenBank/DDBJ databases">
        <title>Genetic blueprint of the zoonotic pathogen Toxocara canis.</title>
        <authorList>
            <person name="Zhu X.-Q."/>
            <person name="Korhonen P.K."/>
            <person name="Cai H."/>
            <person name="Young N.D."/>
            <person name="Nejsum P."/>
            <person name="von Samson-Himmelstjerna G."/>
            <person name="Boag P.R."/>
            <person name="Tan P."/>
            <person name="Li Q."/>
            <person name="Min J."/>
            <person name="Yang Y."/>
            <person name="Wang X."/>
            <person name="Fang X."/>
            <person name="Hall R.S."/>
            <person name="Hofmann A."/>
            <person name="Sternberg P.W."/>
            <person name="Jex A.R."/>
            <person name="Gasser R.B."/>
        </authorList>
    </citation>
    <scope>NUCLEOTIDE SEQUENCE [LARGE SCALE GENOMIC DNA]</scope>
    <source>
        <strain evidence="3">PN_DK_2014</strain>
    </source>
</reference>
<dbReference type="AlphaFoldDB" id="A0A0B2VGV9"/>
<dbReference type="Proteomes" id="UP000031036">
    <property type="component" value="Unassembled WGS sequence"/>
</dbReference>
<keyword evidence="2" id="KW-0472">Membrane</keyword>
<feature type="region of interest" description="Disordered" evidence="1">
    <location>
        <begin position="1"/>
        <end position="29"/>
    </location>
</feature>
<comment type="caution">
    <text evidence="3">The sequence shown here is derived from an EMBL/GenBank/DDBJ whole genome shotgun (WGS) entry which is preliminary data.</text>
</comment>
<evidence type="ECO:0000313" key="4">
    <source>
        <dbReference type="Proteomes" id="UP000031036"/>
    </source>
</evidence>
<gene>
    <name evidence="3" type="ORF">Tcan_03277</name>
</gene>
<feature type="region of interest" description="Disordered" evidence="1">
    <location>
        <begin position="62"/>
        <end position="82"/>
    </location>
</feature>
<evidence type="ECO:0000256" key="1">
    <source>
        <dbReference type="SAM" id="MobiDB-lite"/>
    </source>
</evidence>
<dbReference type="EMBL" id="JPKZ01001757">
    <property type="protein sequence ID" value="KHN80195.1"/>
    <property type="molecule type" value="Genomic_DNA"/>
</dbReference>
<proteinExistence type="predicted"/>